<dbReference type="SUPFAM" id="SSF81301">
    <property type="entry name" value="Nucleotidyltransferase"/>
    <property type="match status" value="1"/>
</dbReference>
<feature type="domain" description="Polymerase beta nucleotidyltransferase" evidence="1">
    <location>
        <begin position="13"/>
        <end position="101"/>
    </location>
</feature>
<evidence type="ECO:0000313" key="2">
    <source>
        <dbReference type="EMBL" id="MCF2949114.1"/>
    </source>
</evidence>
<comment type="caution">
    <text evidence="2">The sequence shown here is derived from an EMBL/GenBank/DDBJ whole genome shotgun (WGS) entry which is preliminary data.</text>
</comment>
<protein>
    <submittedName>
        <fullName evidence="2">Nucleotidyltransferase domain-containing protein</fullName>
    </submittedName>
</protein>
<name>A0ABS9D8R4_9ALTE</name>
<dbReference type="InterPro" id="IPR052930">
    <property type="entry name" value="TA_antitoxin_MntA"/>
</dbReference>
<dbReference type="PANTHER" id="PTHR43852">
    <property type="entry name" value="NUCLEOTIDYLTRANSFERASE"/>
    <property type="match status" value="1"/>
</dbReference>
<reference evidence="2 3" key="1">
    <citation type="submission" date="2022-01" db="EMBL/GenBank/DDBJ databases">
        <title>Paraglaciecola sp. G1-23.</title>
        <authorList>
            <person name="Jin M.S."/>
            <person name="Han D.M."/>
            <person name="Kim H.M."/>
            <person name="Jeon C.O."/>
        </authorList>
    </citation>
    <scope>NUCLEOTIDE SEQUENCE [LARGE SCALE GENOMIC DNA]</scope>
    <source>
        <strain evidence="2 3">G1-23</strain>
    </source>
</reference>
<dbReference type="PANTHER" id="PTHR43852:SF2">
    <property type="entry name" value="PROTEIN ADENYLYLTRANSFERASE MNTA"/>
    <property type="match status" value="1"/>
</dbReference>
<dbReference type="InterPro" id="IPR043519">
    <property type="entry name" value="NT_sf"/>
</dbReference>
<dbReference type="RefSeq" id="WP_235313198.1">
    <property type="nucleotide sequence ID" value="NZ_JAKGAS010000007.1"/>
</dbReference>
<dbReference type="Proteomes" id="UP001521137">
    <property type="component" value="Unassembled WGS sequence"/>
</dbReference>
<dbReference type="Pfam" id="PF18765">
    <property type="entry name" value="Polbeta"/>
    <property type="match status" value="1"/>
</dbReference>
<dbReference type="EMBL" id="JAKGAS010000007">
    <property type="protein sequence ID" value="MCF2949114.1"/>
    <property type="molecule type" value="Genomic_DNA"/>
</dbReference>
<proteinExistence type="predicted"/>
<keyword evidence="3" id="KW-1185">Reference proteome</keyword>
<accession>A0ABS9D8R4</accession>
<sequence length="101" mass="11437">MNYGLPQQTLDGILAVLAEYQCVEQAILYGSRAKGNYRPGSDIDVALKGALLNMPSLYEIMDKLEQLDLPYEIDLSLYSQIENTSLLEHIERVGQVIYQRD</sequence>
<dbReference type="InterPro" id="IPR041633">
    <property type="entry name" value="Polbeta"/>
</dbReference>
<gene>
    <name evidence="2" type="ORF">L0668_13410</name>
</gene>
<organism evidence="2 3">
    <name type="scientific">Paraglaciecola algarum</name>
    <dbReference type="NCBI Taxonomy" id="3050085"/>
    <lineage>
        <taxon>Bacteria</taxon>
        <taxon>Pseudomonadati</taxon>
        <taxon>Pseudomonadota</taxon>
        <taxon>Gammaproteobacteria</taxon>
        <taxon>Alteromonadales</taxon>
        <taxon>Alteromonadaceae</taxon>
        <taxon>Paraglaciecola</taxon>
    </lineage>
</organism>
<dbReference type="Gene3D" id="3.30.460.10">
    <property type="entry name" value="Beta Polymerase, domain 2"/>
    <property type="match status" value="1"/>
</dbReference>
<dbReference type="CDD" id="cd05403">
    <property type="entry name" value="NT_KNTase_like"/>
    <property type="match status" value="1"/>
</dbReference>
<evidence type="ECO:0000259" key="1">
    <source>
        <dbReference type="Pfam" id="PF18765"/>
    </source>
</evidence>
<evidence type="ECO:0000313" key="3">
    <source>
        <dbReference type="Proteomes" id="UP001521137"/>
    </source>
</evidence>